<dbReference type="EMBL" id="KI677259">
    <property type="protein sequence ID" value="ETM03251.1"/>
    <property type="molecule type" value="Genomic_DNA"/>
</dbReference>
<dbReference type="AlphaFoldDB" id="W2M329"/>
<reference evidence="1" key="1">
    <citation type="submission" date="2013-11" db="EMBL/GenBank/DDBJ databases">
        <title>The Genome Sequence of Phytophthora parasitica CHvinca01.</title>
        <authorList>
            <consortium name="The Broad Institute Genomics Platform"/>
            <person name="Russ C."/>
            <person name="Tyler B."/>
            <person name="Panabieres F."/>
            <person name="Shan W."/>
            <person name="Tripathy S."/>
            <person name="Grunwald N."/>
            <person name="Machado M."/>
            <person name="Johnson C.S."/>
            <person name="Arredondo F."/>
            <person name="Hong C."/>
            <person name="Coffey M."/>
            <person name="Young S.K."/>
            <person name="Zeng Q."/>
            <person name="Gargeya S."/>
            <person name="Fitzgerald M."/>
            <person name="Abouelleil A."/>
            <person name="Alvarado L."/>
            <person name="Chapman S.B."/>
            <person name="Gainer-Dewar J."/>
            <person name="Goldberg J."/>
            <person name="Griggs A."/>
            <person name="Gujja S."/>
            <person name="Hansen M."/>
            <person name="Howarth C."/>
            <person name="Imamovic A."/>
            <person name="Ireland A."/>
            <person name="Larimer J."/>
            <person name="McCowan C."/>
            <person name="Murphy C."/>
            <person name="Pearson M."/>
            <person name="Poon T.W."/>
            <person name="Priest M."/>
            <person name="Roberts A."/>
            <person name="Saif S."/>
            <person name="Shea T."/>
            <person name="Sykes S."/>
            <person name="Wortman J."/>
            <person name="Nusbaum C."/>
            <person name="Birren B."/>
        </authorList>
    </citation>
    <scope>NUCLEOTIDE SEQUENCE [LARGE SCALE GENOMIC DNA]</scope>
    <source>
        <strain evidence="1">CHvinca01</strain>
    </source>
</reference>
<accession>W2M329</accession>
<organism evidence="1">
    <name type="scientific">Phytophthora nicotianae</name>
    <name type="common">Potato buckeye rot agent</name>
    <name type="synonym">Phytophthora parasitica</name>
    <dbReference type="NCBI Taxonomy" id="4792"/>
    <lineage>
        <taxon>Eukaryota</taxon>
        <taxon>Sar</taxon>
        <taxon>Stramenopiles</taxon>
        <taxon>Oomycota</taxon>
        <taxon>Peronosporomycetes</taxon>
        <taxon>Peronosporales</taxon>
        <taxon>Peronosporaceae</taxon>
        <taxon>Phytophthora</taxon>
    </lineage>
</organism>
<evidence type="ECO:0000313" key="1">
    <source>
        <dbReference type="EMBL" id="ETM03251.1"/>
    </source>
</evidence>
<proteinExistence type="predicted"/>
<protein>
    <submittedName>
        <fullName evidence="1">Uncharacterized protein</fullName>
    </submittedName>
</protein>
<dbReference type="VEuPathDB" id="FungiDB:PPTG_00462"/>
<name>W2M329_PHYNI</name>
<gene>
    <name evidence="1" type="ORF">L917_00504</name>
</gene>
<sequence>MVWAELMETNSGRRQWAFDAEAKVCGEIEARFQQQATQQDVQECQGGKTLWKDFVRFKF</sequence>
<dbReference type="Proteomes" id="UP000054423">
    <property type="component" value="Unassembled WGS sequence"/>
</dbReference>